<gene>
    <name evidence="1" type="ORF">PPRIM_AZ9-3.1.T0430275</name>
</gene>
<name>A0A8S1LSY2_PARPR</name>
<protein>
    <submittedName>
        <fullName evidence="1">Uncharacterized protein</fullName>
    </submittedName>
</protein>
<dbReference type="EMBL" id="CAJJDM010000043">
    <property type="protein sequence ID" value="CAD8069255.1"/>
    <property type="molecule type" value="Genomic_DNA"/>
</dbReference>
<keyword evidence="2" id="KW-1185">Reference proteome</keyword>
<evidence type="ECO:0000313" key="2">
    <source>
        <dbReference type="Proteomes" id="UP000688137"/>
    </source>
</evidence>
<evidence type="ECO:0000313" key="1">
    <source>
        <dbReference type="EMBL" id="CAD8069255.1"/>
    </source>
</evidence>
<sequence length="369" mass="43139">MISDQLRQVLSNNTPNIIGPQLSRKTVLLKRKNKQICNNTLNQIPQKINQDVSSKVDKSQKTDKTDTITIKSNSNIASQTSNSIPYISQDLFDGVEIPPTDPIWLEIIPQELLQETTIEKLLEDNKDYFYNLLGLYLQERVIGDLNMSRLVLPQKFQTQYSKDFTLKSIDRKIGIDSRIYEDYKQYSSQNQNTTTYKQYFQKPIQNDIIQSFKPISDRNVLSMASLTTYKANHINFKQPEKPEIMKAPSNSTTGQLQLNGNSNYNQDYKWHQNYERLPNLKNSYSKLNPISNSDIFFTKQRASIDYYPLSPQQKTIQVLPTPSFQGQFITTFKHDYQQIDQELLTPKMRNWRLNMINKINTVRERQIQQ</sequence>
<dbReference type="OMA" id="NQDYKWH"/>
<proteinExistence type="predicted"/>
<comment type="caution">
    <text evidence="1">The sequence shown here is derived from an EMBL/GenBank/DDBJ whole genome shotgun (WGS) entry which is preliminary data.</text>
</comment>
<reference evidence="1" key="1">
    <citation type="submission" date="2021-01" db="EMBL/GenBank/DDBJ databases">
        <authorList>
            <consortium name="Genoscope - CEA"/>
            <person name="William W."/>
        </authorList>
    </citation>
    <scope>NUCLEOTIDE SEQUENCE</scope>
</reference>
<dbReference type="AlphaFoldDB" id="A0A8S1LSY2"/>
<organism evidence="1 2">
    <name type="scientific">Paramecium primaurelia</name>
    <dbReference type="NCBI Taxonomy" id="5886"/>
    <lineage>
        <taxon>Eukaryota</taxon>
        <taxon>Sar</taxon>
        <taxon>Alveolata</taxon>
        <taxon>Ciliophora</taxon>
        <taxon>Intramacronucleata</taxon>
        <taxon>Oligohymenophorea</taxon>
        <taxon>Peniculida</taxon>
        <taxon>Parameciidae</taxon>
        <taxon>Paramecium</taxon>
    </lineage>
</organism>
<accession>A0A8S1LSY2</accession>
<dbReference type="Proteomes" id="UP000688137">
    <property type="component" value="Unassembled WGS sequence"/>
</dbReference>